<organism evidence="2 3">
    <name type="scientific">Desulfuromusa kysingii</name>
    <dbReference type="NCBI Taxonomy" id="37625"/>
    <lineage>
        <taxon>Bacteria</taxon>
        <taxon>Pseudomonadati</taxon>
        <taxon>Thermodesulfobacteriota</taxon>
        <taxon>Desulfuromonadia</taxon>
        <taxon>Desulfuromonadales</taxon>
        <taxon>Geopsychrobacteraceae</taxon>
        <taxon>Desulfuromusa</taxon>
    </lineage>
</organism>
<dbReference type="SUPFAM" id="SSF102829">
    <property type="entry name" value="Cell division protein ZapA-like"/>
    <property type="match status" value="1"/>
</dbReference>
<proteinExistence type="predicted"/>
<dbReference type="OrthoDB" id="5397486at2"/>
<dbReference type="GO" id="GO:0051301">
    <property type="term" value="P:cell division"/>
    <property type="evidence" value="ECO:0007669"/>
    <property type="project" value="UniProtKB-KW"/>
</dbReference>
<reference evidence="2 3" key="1">
    <citation type="submission" date="2016-10" db="EMBL/GenBank/DDBJ databases">
        <authorList>
            <person name="de Groot N.N."/>
        </authorList>
    </citation>
    <scope>NUCLEOTIDE SEQUENCE [LARGE SCALE GENOMIC DNA]</scope>
    <source>
        <strain evidence="2 3">DSM 7343</strain>
    </source>
</reference>
<gene>
    <name evidence="2" type="ORF">SAMN05660420_00629</name>
</gene>
<keyword evidence="2" id="KW-0131">Cell cycle</keyword>
<protein>
    <submittedName>
        <fullName evidence="2">Cell division protein ZapA</fullName>
    </submittedName>
</protein>
<dbReference type="Gene3D" id="6.10.250.790">
    <property type="match status" value="1"/>
</dbReference>
<dbReference type="InterPro" id="IPR007838">
    <property type="entry name" value="Cell_div_ZapA-like"/>
</dbReference>
<evidence type="ECO:0000313" key="2">
    <source>
        <dbReference type="EMBL" id="SDZ89464.1"/>
    </source>
</evidence>
<evidence type="ECO:0000256" key="1">
    <source>
        <dbReference type="SAM" id="Coils"/>
    </source>
</evidence>
<evidence type="ECO:0000313" key="3">
    <source>
        <dbReference type="Proteomes" id="UP000199409"/>
    </source>
</evidence>
<dbReference type="EMBL" id="FNQN01000002">
    <property type="protein sequence ID" value="SDZ89464.1"/>
    <property type="molecule type" value="Genomic_DNA"/>
</dbReference>
<dbReference type="InterPro" id="IPR036192">
    <property type="entry name" value="Cell_div_ZapA-like_sf"/>
</dbReference>
<name>A0A1H3WSY8_9BACT</name>
<keyword evidence="3" id="KW-1185">Reference proteome</keyword>
<dbReference type="Proteomes" id="UP000199409">
    <property type="component" value="Unassembled WGS sequence"/>
</dbReference>
<dbReference type="RefSeq" id="WP_092344656.1">
    <property type="nucleotide sequence ID" value="NZ_FNQN01000002.1"/>
</dbReference>
<dbReference type="Pfam" id="PF05164">
    <property type="entry name" value="ZapA"/>
    <property type="match status" value="1"/>
</dbReference>
<dbReference type="AlphaFoldDB" id="A0A1H3WSY8"/>
<keyword evidence="2" id="KW-0132">Cell division</keyword>
<accession>A0A1H3WSY8</accession>
<sequence>MSPNVKVTILGREYKLRSQESEAQIQRVVTFIEDKLAETASGRSVDTRDLTVLTLLNLAGQYLQLVDQEIQDREQKEKRLHQLIEVLEHAVADNSGC</sequence>
<feature type="coiled-coil region" evidence="1">
    <location>
        <begin position="66"/>
        <end position="93"/>
    </location>
</feature>
<dbReference type="STRING" id="37625.SAMN05660420_00629"/>
<keyword evidence="1" id="KW-0175">Coiled coil</keyword>
<dbReference type="InterPro" id="IPR053712">
    <property type="entry name" value="Bac_CellDiv_Activator"/>
</dbReference>